<dbReference type="NCBIfam" id="TIGR02087">
    <property type="entry name" value="LEUD_arch"/>
    <property type="match status" value="1"/>
</dbReference>
<evidence type="ECO:0000256" key="2">
    <source>
        <dbReference type="ARBA" id="ARBA00023004"/>
    </source>
</evidence>
<dbReference type="OrthoDB" id="419183at2759"/>
<name>A0A507QPY6_MONPU</name>
<evidence type="ECO:0000256" key="5">
    <source>
        <dbReference type="SAM" id="MobiDB-lite"/>
    </source>
</evidence>
<dbReference type="InterPro" id="IPR015931">
    <property type="entry name" value="Acnase/IPM_dHydase_lsu_aba_1/3"/>
</dbReference>
<dbReference type="GO" id="GO:0016836">
    <property type="term" value="F:hydro-lyase activity"/>
    <property type="evidence" value="ECO:0007669"/>
    <property type="project" value="InterPro"/>
</dbReference>
<proteinExistence type="predicted"/>
<dbReference type="GO" id="GO:0046872">
    <property type="term" value="F:metal ion binding"/>
    <property type="evidence" value="ECO:0007669"/>
    <property type="project" value="UniProtKB-KW"/>
</dbReference>
<feature type="domain" description="Aconitase/3-isopropylmalate dehydratase large subunit alpha/beta/alpha" evidence="6">
    <location>
        <begin position="440"/>
        <end position="565"/>
    </location>
</feature>
<keyword evidence="4" id="KW-0456">Lyase</keyword>
<dbReference type="PRINTS" id="PR00415">
    <property type="entry name" value="ACONITASE"/>
</dbReference>
<evidence type="ECO:0000259" key="6">
    <source>
        <dbReference type="Pfam" id="PF00330"/>
    </source>
</evidence>
<dbReference type="GO" id="GO:0170038">
    <property type="term" value="P:proteinogenic amino acid biosynthetic process"/>
    <property type="evidence" value="ECO:0007669"/>
    <property type="project" value="UniProtKB-ARBA"/>
</dbReference>
<keyword evidence="1" id="KW-0479">Metal-binding</keyword>
<evidence type="ECO:0000256" key="4">
    <source>
        <dbReference type="ARBA" id="ARBA00023239"/>
    </source>
</evidence>
<dbReference type="InterPro" id="IPR001030">
    <property type="entry name" value="Acoase/IPM_deHydtase_lsu_aba"/>
</dbReference>
<dbReference type="STRING" id="5098.A0A507QPY6"/>
<dbReference type="GO" id="GO:0170034">
    <property type="term" value="P:L-amino acid biosynthetic process"/>
    <property type="evidence" value="ECO:0007669"/>
    <property type="project" value="UniProtKB-ARBA"/>
</dbReference>
<dbReference type="InterPro" id="IPR011827">
    <property type="entry name" value="LeuD_type2/HacB/DmdB"/>
</dbReference>
<dbReference type="InterPro" id="IPR015928">
    <property type="entry name" value="Aconitase/3IPM_dehydase_swvl"/>
</dbReference>
<feature type="domain" description="Aconitase A/isopropylmalate dehydratase small subunit swivel" evidence="7">
    <location>
        <begin position="682"/>
        <end position="739"/>
    </location>
</feature>
<dbReference type="SUPFAM" id="SSF53732">
    <property type="entry name" value="Aconitase iron-sulfur domain"/>
    <property type="match status" value="1"/>
</dbReference>
<evidence type="ECO:0000256" key="3">
    <source>
        <dbReference type="ARBA" id="ARBA00023014"/>
    </source>
</evidence>
<feature type="region of interest" description="Disordered" evidence="5">
    <location>
        <begin position="606"/>
        <end position="633"/>
    </location>
</feature>
<evidence type="ECO:0000313" key="9">
    <source>
        <dbReference type="Proteomes" id="UP000319663"/>
    </source>
</evidence>
<dbReference type="EMBL" id="VIFY01000174">
    <property type="protein sequence ID" value="TQB69067.1"/>
    <property type="molecule type" value="Genomic_DNA"/>
</dbReference>
<dbReference type="InterPro" id="IPR036008">
    <property type="entry name" value="Aconitase_4Fe-4S_dom"/>
</dbReference>
<keyword evidence="3" id="KW-0411">Iron-sulfur</keyword>
<dbReference type="InterPro" id="IPR050067">
    <property type="entry name" value="IPM_dehydratase_rel_enz"/>
</dbReference>
<evidence type="ECO:0000313" key="8">
    <source>
        <dbReference type="EMBL" id="TQB69067.1"/>
    </source>
</evidence>
<feature type="compositionally biased region" description="Polar residues" evidence="5">
    <location>
        <begin position="624"/>
        <end position="633"/>
    </location>
</feature>
<dbReference type="Pfam" id="PF00694">
    <property type="entry name" value="Aconitase_C"/>
    <property type="match status" value="1"/>
</dbReference>
<keyword evidence="2" id="KW-0408">Iron</keyword>
<organism evidence="8 9">
    <name type="scientific">Monascus purpureus</name>
    <name type="common">Red mold</name>
    <name type="synonym">Monascus anka</name>
    <dbReference type="NCBI Taxonomy" id="5098"/>
    <lineage>
        <taxon>Eukaryota</taxon>
        <taxon>Fungi</taxon>
        <taxon>Dikarya</taxon>
        <taxon>Ascomycota</taxon>
        <taxon>Pezizomycotina</taxon>
        <taxon>Eurotiomycetes</taxon>
        <taxon>Eurotiomycetidae</taxon>
        <taxon>Eurotiales</taxon>
        <taxon>Aspergillaceae</taxon>
        <taxon>Monascus</taxon>
    </lineage>
</organism>
<evidence type="ECO:0000259" key="7">
    <source>
        <dbReference type="Pfam" id="PF00694"/>
    </source>
</evidence>
<dbReference type="Gene3D" id="3.30.499.10">
    <property type="entry name" value="Aconitase, domain 3"/>
    <property type="match status" value="2"/>
</dbReference>
<comment type="caution">
    <text evidence="8">The sequence shown here is derived from an EMBL/GenBank/DDBJ whole genome shotgun (WGS) entry which is preliminary data.</text>
</comment>
<dbReference type="PANTHER" id="PTHR43822:SF2">
    <property type="entry name" value="HOMOACONITASE, MITOCHONDRIAL"/>
    <property type="match status" value="1"/>
</dbReference>
<gene>
    <name evidence="8" type="ORF">MPDQ_002397</name>
</gene>
<dbReference type="GO" id="GO:0051536">
    <property type="term" value="F:iron-sulfur cluster binding"/>
    <property type="evidence" value="ECO:0007669"/>
    <property type="project" value="UniProtKB-KW"/>
</dbReference>
<evidence type="ECO:0008006" key="10">
    <source>
        <dbReference type="Google" id="ProtNLM"/>
    </source>
</evidence>
<dbReference type="Proteomes" id="UP000319663">
    <property type="component" value="Unassembled WGS sequence"/>
</dbReference>
<dbReference type="AlphaFoldDB" id="A0A507QPY6"/>
<protein>
    <recommendedName>
        <fullName evidence="10">Aconitate hydratase</fullName>
    </recommendedName>
</protein>
<dbReference type="InterPro" id="IPR000573">
    <property type="entry name" value="AconitaseA/IPMdHydase_ssu_swvl"/>
</dbReference>
<dbReference type="Gene3D" id="3.20.19.10">
    <property type="entry name" value="Aconitase, domain 4"/>
    <property type="match status" value="1"/>
</dbReference>
<dbReference type="SUPFAM" id="SSF52016">
    <property type="entry name" value="LeuD/IlvD-like"/>
    <property type="match status" value="1"/>
</dbReference>
<feature type="domain" description="Aconitase/3-isopropylmalate dehydratase large subunit alpha/beta/alpha" evidence="6">
    <location>
        <begin position="233"/>
        <end position="438"/>
    </location>
</feature>
<dbReference type="PANTHER" id="PTHR43822">
    <property type="entry name" value="HOMOACONITASE, MITOCHONDRIAL-RELATED"/>
    <property type="match status" value="1"/>
</dbReference>
<dbReference type="Pfam" id="PF00330">
    <property type="entry name" value="Aconitase"/>
    <property type="match status" value="2"/>
</dbReference>
<reference evidence="8 9" key="1">
    <citation type="submission" date="2019-06" db="EMBL/GenBank/DDBJ databases">
        <title>Wine fermentation using esterase from Monascus purpureus.</title>
        <authorList>
            <person name="Geng C."/>
            <person name="Zhang Y."/>
        </authorList>
    </citation>
    <scope>NUCLEOTIDE SEQUENCE [LARGE SCALE GENOMIC DNA]</scope>
    <source>
        <strain evidence="8">HQ1</strain>
    </source>
</reference>
<accession>A0A507QPY6</accession>
<evidence type="ECO:0000256" key="1">
    <source>
        <dbReference type="ARBA" id="ARBA00022723"/>
    </source>
</evidence>
<sequence>MDTSNPMDNLDRIHQVLYDVRSINLQGSSKKIEIRSAPIGVVLSLTAQASAQTPKNLLHAITIILPELEKHGYTREADSLRDTVTHCALIPDFGGLGLSENQLDLQANQEREILFLLSAYLEALNYQDRHATPPPEPLLSRPPGRRGMTLAEKIFAAHDVRRKGAVRAGEVIRVDVDWVIASELSWSGMEKTYNDLGRPGIFRNDRVWIAGDHVVDPRVRQSPKIKALVDASERARRVFKLTEYQGMNYTIMHTEFCRERAQPGMLVIGSDSHTCSAGSVSCLAVGLGVADVTMPLVTGETWFRVPETVEIRFINKPRPGLGGKDVILYILKELKRNTVAAERVVEYTGPGSRHLSCDARFAISNMTTEFGGVTGIFVPDERTQEFIARRKNPKYKRQANYYKPDPDARYAESHTIDLANVESFIARYPNPDDVVPASVVADTALDGCFIGACTTAREDLILAALVLEAGLKRGMVPVKHGKRKVVPGSLPILHDLRARGLAGIYERAGFEVGVPGCSYCVGMSADKAGPGEVWLSSQNRNFENRMGPGALGSIASAVTVAASSFRMKITDPTSLLDGIDLERLEEMLGTPESPTTSPVQYVEPAQVGSAESPETEQECVKNRPGTSPVSSPSQRYIRGKAQVLGDFIDTDALAPSEALTGNLTREEMGCYCLYHTHPDFRQKVQDGLDIVVAGKAFGVGSSRENAVTALQGAGVQCVIARSFAFIYARNQPSLGLLGFVMEDDEFYDLVADGEDLEVDLARDVVRVNNRDFPFRLSRLERTLWETGGIAPAFAKWGKDVLSVVTGGSIKHGGTGQDRSLNW</sequence>
<keyword evidence="9" id="KW-1185">Reference proteome</keyword>